<keyword evidence="1" id="KW-0479">Metal-binding</keyword>
<protein>
    <recommendedName>
        <fullName evidence="4">C3H1-type domain-containing protein</fullName>
    </recommendedName>
</protein>
<proteinExistence type="predicted"/>
<name>A0A8E2E196_9PEZI</name>
<keyword evidence="6" id="KW-1185">Reference proteome</keyword>
<evidence type="ECO:0000256" key="1">
    <source>
        <dbReference type="PROSITE-ProRule" id="PRU00723"/>
    </source>
</evidence>
<dbReference type="OrthoDB" id="8944635at2759"/>
<dbReference type="PROSITE" id="PS50103">
    <property type="entry name" value="ZF_C3H1"/>
    <property type="match status" value="1"/>
</dbReference>
<gene>
    <name evidence="5" type="ORF">K432DRAFT_397219</name>
</gene>
<evidence type="ECO:0000313" key="5">
    <source>
        <dbReference type="EMBL" id="OCK75492.1"/>
    </source>
</evidence>
<keyword evidence="2" id="KW-0175">Coiled coil</keyword>
<sequence>MTPPLDSAQLNIIGQNVESMYQECKHVIQQLSQARSKEDELHHENEALRQQIAGLQTRVADADKDRECIEAQLAEYSNLKTENESLYRQLDDARYAIQDLEDAKHGLEDKIESIQSMFTQGISSLATTVRKRSRSPLPPRDQAREPAESTFQNQAKRLRQAHGIAKETEDYRSTPSIRSFEPSYDLFVPPAKDTIDHNPHYTNGHAPVDAHRSGPYRSSLTAANASAPSNNYNGYPTPKPDGTNGADIHNGMNGNRDDAHPHGPYDINSEAGSIKFTSPPDTASDAGVSIRGQAEVSGRSINFVRRRQGLGKIICHNCWEDHMDCTTAPGSKSCFKCLELRIPCTRAVCLGFQKEGKCEKGTRCHNAHDESPLNVIQTQLKFKKFTPRNNQGQAQGK</sequence>
<keyword evidence="1" id="KW-0863">Zinc-finger</keyword>
<dbReference type="InterPro" id="IPR000571">
    <property type="entry name" value="Znf_CCCH"/>
</dbReference>
<dbReference type="AlphaFoldDB" id="A0A8E2E196"/>
<feature type="coiled-coil region" evidence="2">
    <location>
        <begin position="31"/>
        <end position="117"/>
    </location>
</feature>
<evidence type="ECO:0000259" key="4">
    <source>
        <dbReference type="PROSITE" id="PS50103"/>
    </source>
</evidence>
<evidence type="ECO:0000313" key="6">
    <source>
        <dbReference type="Proteomes" id="UP000250266"/>
    </source>
</evidence>
<dbReference type="Proteomes" id="UP000250266">
    <property type="component" value="Unassembled WGS sequence"/>
</dbReference>
<reference evidence="5 6" key="1">
    <citation type="journal article" date="2016" name="Nat. Commun.">
        <title>Ectomycorrhizal ecology is imprinted in the genome of the dominant symbiotic fungus Cenococcum geophilum.</title>
        <authorList>
            <consortium name="DOE Joint Genome Institute"/>
            <person name="Peter M."/>
            <person name="Kohler A."/>
            <person name="Ohm R.A."/>
            <person name="Kuo A."/>
            <person name="Krutzmann J."/>
            <person name="Morin E."/>
            <person name="Arend M."/>
            <person name="Barry K.W."/>
            <person name="Binder M."/>
            <person name="Choi C."/>
            <person name="Clum A."/>
            <person name="Copeland A."/>
            <person name="Grisel N."/>
            <person name="Haridas S."/>
            <person name="Kipfer T."/>
            <person name="LaButti K."/>
            <person name="Lindquist E."/>
            <person name="Lipzen A."/>
            <person name="Maire R."/>
            <person name="Meier B."/>
            <person name="Mihaltcheva S."/>
            <person name="Molinier V."/>
            <person name="Murat C."/>
            <person name="Poggeler S."/>
            <person name="Quandt C.A."/>
            <person name="Sperisen C."/>
            <person name="Tritt A."/>
            <person name="Tisserant E."/>
            <person name="Crous P.W."/>
            <person name="Henrissat B."/>
            <person name="Nehls U."/>
            <person name="Egli S."/>
            <person name="Spatafora J.W."/>
            <person name="Grigoriev I.V."/>
            <person name="Martin F.M."/>
        </authorList>
    </citation>
    <scope>NUCLEOTIDE SEQUENCE [LARGE SCALE GENOMIC DNA]</scope>
    <source>
        <strain evidence="5 6">CBS 459.81</strain>
    </source>
</reference>
<feature type="region of interest" description="Disordered" evidence="3">
    <location>
        <begin position="128"/>
        <end position="155"/>
    </location>
</feature>
<keyword evidence="1" id="KW-0862">Zinc</keyword>
<dbReference type="Gene3D" id="1.20.5.1160">
    <property type="entry name" value="Vasodilator-stimulated phosphoprotein"/>
    <property type="match status" value="1"/>
</dbReference>
<feature type="domain" description="C3H1-type" evidence="4">
    <location>
        <begin position="343"/>
        <end position="371"/>
    </location>
</feature>
<evidence type="ECO:0000256" key="2">
    <source>
        <dbReference type="SAM" id="Coils"/>
    </source>
</evidence>
<feature type="zinc finger region" description="C3H1-type" evidence="1">
    <location>
        <begin position="343"/>
        <end position="371"/>
    </location>
</feature>
<dbReference type="EMBL" id="KV745310">
    <property type="protein sequence ID" value="OCK75492.1"/>
    <property type="molecule type" value="Genomic_DNA"/>
</dbReference>
<evidence type="ECO:0000256" key="3">
    <source>
        <dbReference type="SAM" id="MobiDB-lite"/>
    </source>
</evidence>
<organism evidence="5 6">
    <name type="scientific">Lepidopterella palustris CBS 459.81</name>
    <dbReference type="NCBI Taxonomy" id="1314670"/>
    <lineage>
        <taxon>Eukaryota</taxon>
        <taxon>Fungi</taxon>
        <taxon>Dikarya</taxon>
        <taxon>Ascomycota</taxon>
        <taxon>Pezizomycotina</taxon>
        <taxon>Dothideomycetes</taxon>
        <taxon>Pleosporomycetidae</taxon>
        <taxon>Mytilinidiales</taxon>
        <taxon>Argynnaceae</taxon>
        <taxon>Lepidopterella</taxon>
    </lineage>
</organism>
<accession>A0A8E2E196</accession>
<dbReference type="GO" id="GO:0008270">
    <property type="term" value="F:zinc ion binding"/>
    <property type="evidence" value="ECO:0007669"/>
    <property type="project" value="UniProtKB-KW"/>
</dbReference>